<dbReference type="Pfam" id="PF06224">
    <property type="entry name" value="AlkZ-like"/>
    <property type="match status" value="1"/>
</dbReference>
<gene>
    <name evidence="1" type="ORF">JOF53_000189</name>
</gene>
<dbReference type="PANTHER" id="PTHR38479:SF2">
    <property type="entry name" value="WINGED HELIX DNA-BINDING DOMAIN-CONTAINING PROTEIN"/>
    <property type="match status" value="1"/>
</dbReference>
<dbReference type="Proteomes" id="UP001519363">
    <property type="component" value="Unassembled WGS sequence"/>
</dbReference>
<dbReference type="PANTHER" id="PTHR38479">
    <property type="entry name" value="LMO0824 PROTEIN"/>
    <property type="match status" value="1"/>
</dbReference>
<sequence length="379" mass="41626">MPEMDWKQVCAVRMRRHALTTPRTDLAEIAEAMCGVHAQIITAAELSLGLRHPAATRADVRRALWQDHTLVKTFGLRGTVHLLATADLPLWTGALATMPSTAVYPPAVRLSPGQTDEVVAALDEVLRTGEHTLAELTPEVVARTGDWAGELVVPAFNGFWPRWAQLLAPAAYRGVLCFGADRDRKTTYTSPLRWGARPALEPAVAQAELLRRYLHAYGPATPAHFAQWLSTTRTWADQLFQANRDRLRPVRLHGVDCWLNADDPFTADEPAPGLCLLPYFDAYSVGCHPRDLVFPGKANQRALKRGQAGAYPVVLVDGVVAGVWHQRRSGRRLVVTVEPCGRWPAGRRRLLAEQVERAAAVLEGVPELTVGEVTVGPHA</sequence>
<organism evidence="1 2">
    <name type="scientific">Crossiella equi</name>
    <dbReference type="NCBI Taxonomy" id="130796"/>
    <lineage>
        <taxon>Bacteria</taxon>
        <taxon>Bacillati</taxon>
        <taxon>Actinomycetota</taxon>
        <taxon>Actinomycetes</taxon>
        <taxon>Pseudonocardiales</taxon>
        <taxon>Pseudonocardiaceae</taxon>
        <taxon>Crossiella</taxon>
    </lineage>
</organism>
<evidence type="ECO:0000313" key="1">
    <source>
        <dbReference type="EMBL" id="MBP2471317.1"/>
    </source>
</evidence>
<reference evidence="1 2" key="1">
    <citation type="submission" date="2021-03" db="EMBL/GenBank/DDBJ databases">
        <title>Sequencing the genomes of 1000 actinobacteria strains.</title>
        <authorList>
            <person name="Klenk H.-P."/>
        </authorList>
    </citation>
    <scope>NUCLEOTIDE SEQUENCE [LARGE SCALE GENOMIC DNA]</scope>
    <source>
        <strain evidence="1 2">DSM 44580</strain>
    </source>
</reference>
<accession>A0ABS5A4Z4</accession>
<dbReference type="EMBL" id="JAGIOO010000001">
    <property type="protein sequence ID" value="MBP2471317.1"/>
    <property type="molecule type" value="Genomic_DNA"/>
</dbReference>
<dbReference type="InterPro" id="IPR009351">
    <property type="entry name" value="AlkZ-like"/>
</dbReference>
<comment type="caution">
    <text evidence="1">The sequence shown here is derived from an EMBL/GenBank/DDBJ whole genome shotgun (WGS) entry which is preliminary data.</text>
</comment>
<protein>
    <recommendedName>
        <fullName evidence="3">Winged helix DNA-binding domain-containing protein</fullName>
    </recommendedName>
</protein>
<keyword evidence="2" id="KW-1185">Reference proteome</keyword>
<evidence type="ECO:0000313" key="2">
    <source>
        <dbReference type="Proteomes" id="UP001519363"/>
    </source>
</evidence>
<evidence type="ECO:0008006" key="3">
    <source>
        <dbReference type="Google" id="ProtNLM"/>
    </source>
</evidence>
<dbReference type="RefSeq" id="WP_209706186.1">
    <property type="nucleotide sequence ID" value="NZ_JAGIOO010000001.1"/>
</dbReference>
<proteinExistence type="predicted"/>
<name>A0ABS5A4Z4_9PSEU</name>